<feature type="compositionally biased region" description="Polar residues" evidence="1">
    <location>
        <begin position="362"/>
        <end position="390"/>
    </location>
</feature>
<evidence type="ECO:0000313" key="2">
    <source>
        <dbReference type="EMBL" id="CAF0725473.1"/>
    </source>
</evidence>
<sequence>MISTKPKFHPCLNSIETTVHQPLQIRTNKHRCFIFCVEHTSLTCVPGIGKMNERLLNRSGIYNLSALYAKYRSMKNAQRFKQWLQDEIGFTSYQAKMTTCGISSKLGDVREVNTGLMPICCPRKGHKNKRFKSKKSDDDDEEEINTKIDHSLLQEDNSPIEQKPNLKKILKNQPSHSPRTLSNNIDSNKGAIRVVDSSEKIPDAVKQDSDESDSVFTKNNTTKKKPDSPSVHDGNKVMNEESDNILSINNDIRLNMKSTLGGDNLLDLMKGQKIQNSRFKRIHLSESDWIENATNYGIDSDLSSISHETPPNTKRSGSNSTTKPSYLLSSSSPPLQILPNNQQDTSSQSPAIASSKHESSAKKNVTPNSRQTSSASNSPTLKKQLGNNDTIEYPDVFSSDYSKSPNDTNQTSFTTVTPMSTDENFQKQTNVVAHESLHSKRSIVISRTTTPSKSVSFINDSPTRPAIQQPTLPANLSFETLDMIPTKEGKSLSTLSSLSNEQPLHSPHTVRFDENEASKLSNSDNISTLYESTREINEISSTTSPPFHHEKVIQCDDSTITPRAKTQLHSTERIMGAQSLEENPPMPTHSSNDCSRHETHSGVSHLKRQPTVRLSSPSPCLALWNNISHEKLIRQYKNRHFTLAKQTPSNQKINQNDYNQNYHSYTTLFTYIARRQYFREQQALNEHILYINPAKNFCKKCPND</sequence>
<feature type="compositionally biased region" description="Polar residues" evidence="1">
    <location>
        <begin position="299"/>
        <end position="323"/>
    </location>
</feature>
<dbReference type="Proteomes" id="UP000663828">
    <property type="component" value="Unassembled WGS sequence"/>
</dbReference>
<feature type="region of interest" description="Disordered" evidence="1">
    <location>
        <begin position="580"/>
        <end position="612"/>
    </location>
</feature>
<evidence type="ECO:0000313" key="4">
    <source>
        <dbReference type="Proteomes" id="UP000663828"/>
    </source>
</evidence>
<feature type="region of interest" description="Disordered" evidence="1">
    <location>
        <begin position="299"/>
        <end position="421"/>
    </location>
</feature>
<feature type="compositionally biased region" description="Basic and acidic residues" evidence="1">
    <location>
        <begin position="196"/>
        <end position="209"/>
    </location>
</feature>
<organism evidence="2 5">
    <name type="scientific">Adineta ricciae</name>
    <name type="common">Rotifer</name>
    <dbReference type="NCBI Taxonomy" id="249248"/>
    <lineage>
        <taxon>Eukaryota</taxon>
        <taxon>Metazoa</taxon>
        <taxon>Spiralia</taxon>
        <taxon>Gnathifera</taxon>
        <taxon>Rotifera</taxon>
        <taxon>Eurotatoria</taxon>
        <taxon>Bdelloidea</taxon>
        <taxon>Adinetida</taxon>
        <taxon>Adinetidae</taxon>
        <taxon>Adineta</taxon>
    </lineage>
</organism>
<dbReference type="AlphaFoldDB" id="A0A813MPG1"/>
<dbReference type="GO" id="GO:0003677">
    <property type="term" value="F:DNA binding"/>
    <property type="evidence" value="ECO:0007669"/>
    <property type="project" value="InterPro"/>
</dbReference>
<name>A0A813MPG1_ADIRI</name>
<protein>
    <submittedName>
        <fullName evidence="2">Uncharacterized protein</fullName>
    </submittedName>
</protein>
<dbReference type="Pfam" id="PF02961">
    <property type="entry name" value="SAM_BAF"/>
    <property type="match status" value="1"/>
</dbReference>
<dbReference type="InterPro" id="IPR036617">
    <property type="entry name" value="BAF_sf"/>
</dbReference>
<dbReference type="InterPro" id="IPR004122">
    <property type="entry name" value="BAF_prot"/>
</dbReference>
<dbReference type="Proteomes" id="UP000663852">
    <property type="component" value="Unassembled WGS sequence"/>
</dbReference>
<dbReference type="EMBL" id="CAJNOR010000051">
    <property type="protein sequence ID" value="CAF0774463.1"/>
    <property type="molecule type" value="Genomic_DNA"/>
</dbReference>
<proteinExistence type="predicted"/>
<dbReference type="Gene3D" id="1.10.150.40">
    <property type="entry name" value="Barrier-to-autointegration factor, BAF"/>
    <property type="match status" value="1"/>
</dbReference>
<accession>A0A813MPG1</accession>
<comment type="caution">
    <text evidence="2">The sequence shown here is derived from an EMBL/GenBank/DDBJ whole genome shotgun (WGS) entry which is preliminary data.</text>
</comment>
<dbReference type="EMBL" id="CAJNOJ010000002">
    <property type="protein sequence ID" value="CAF0725473.1"/>
    <property type="molecule type" value="Genomic_DNA"/>
</dbReference>
<dbReference type="OrthoDB" id="10020145at2759"/>
<reference evidence="2" key="1">
    <citation type="submission" date="2021-02" db="EMBL/GenBank/DDBJ databases">
        <authorList>
            <person name="Nowell W R."/>
        </authorList>
    </citation>
    <scope>NUCLEOTIDE SEQUENCE</scope>
</reference>
<keyword evidence="4" id="KW-1185">Reference proteome</keyword>
<feature type="compositionally biased region" description="Polar residues" evidence="1">
    <location>
        <begin position="340"/>
        <end position="352"/>
    </location>
</feature>
<evidence type="ECO:0000313" key="3">
    <source>
        <dbReference type="EMBL" id="CAF0774463.1"/>
    </source>
</evidence>
<feature type="compositionally biased region" description="Polar residues" evidence="1">
    <location>
        <begin position="399"/>
        <end position="421"/>
    </location>
</feature>
<feature type="compositionally biased region" description="Polar residues" evidence="1">
    <location>
        <begin position="172"/>
        <end position="187"/>
    </location>
</feature>
<gene>
    <name evidence="2" type="ORF">EDS130_LOCUS652</name>
    <name evidence="3" type="ORF">XAT740_LOCUS1630</name>
</gene>
<evidence type="ECO:0000256" key="1">
    <source>
        <dbReference type="SAM" id="MobiDB-lite"/>
    </source>
</evidence>
<evidence type="ECO:0000313" key="5">
    <source>
        <dbReference type="Proteomes" id="UP000663852"/>
    </source>
</evidence>
<feature type="compositionally biased region" description="Low complexity" evidence="1">
    <location>
        <begin position="324"/>
        <end position="339"/>
    </location>
</feature>
<feature type="region of interest" description="Disordered" evidence="1">
    <location>
        <begin position="170"/>
        <end position="239"/>
    </location>
</feature>